<proteinExistence type="predicted"/>
<accession>A0AAV2H1I9</accession>
<evidence type="ECO:0000256" key="1">
    <source>
        <dbReference type="SAM" id="Phobius"/>
    </source>
</evidence>
<keyword evidence="1" id="KW-1133">Transmembrane helix</keyword>
<protein>
    <submittedName>
        <fullName evidence="2">Uncharacterized protein</fullName>
    </submittedName>
</protein>
<dbReference type="AlphaFoldDB" id="A0AAV2H1I9"/>
<sequence>MDPLDFKKKSCPDGLVHDVDYFILTGFVNITNIPYPIRFGRILVWYIDYDGWIWVFPSNQALRDAPCRDQPLVAPNRCVCLFHDDKEIRVKCNITIIVDYFRTIFRLGYIRDDFYYSDYSEPLPYVYGNTSCMKWVIYSKNQGCSLVGGNSAVSGMVIIFTALVFTASSLFSYGQ</sequence>
<feature type="transmembrane region" description="Helical" evidence="1">
    <location>
        <begin position="152"/>
        <end position="173"/>
    </location>
</feature>
<comment type="caution">
    <text evidence="2">The sequence shown here is derived from an EMBL/GenBank/DDBJ whole genome shotgun (WGS) entry which is preliminary data.</text>
</comment>
<dbReference type="Proteomes" id="UP001497497">
    <property type="component" value="Unassembled WGS sequence"/>
</dbReference>
<reference evidence="2 3" key="1">
    <citation type="submission" date="2024-04" db="EMBL/GenBank/DDBJ databases">
        <authorList>
            <consortium name="Genoscope - CEA"/>
            <person name="William W."/>
        </authorList>
    </citation>
    <scope>NUCLEOTIDE SEQUENCE [LARGE SCALE GENOMIC DNA]</scope>
</reference>
<gene>
    <name evidence="2" type="ORF">GSLYS_00000834001</name>
</gene>
<dbReference type="EMBL" id="CAXITT010000007">
    <property type="protein sequence ID" value="CAL1526657.1"/>
    <property type="molecule type" value="Genomic_DNA"/>
</dbReference>
<keyword evidence="3" id="KW-1185">Reference proteome</keyword>
<evidence type="ECO:0000313" key="2">
    <source>
        <dbReference type="EMBL" id="CAL1526657.1"/>
    </source>
</evidence>
<organism evidence="2 3">
    <name type="scientific">Lymnaea stagnalis</name>
    <name type="common">Great pond snail</name>
    <name type="synonym">Helix stagnalis</name>
    <dbReference type="NCBI Taxonomy" id="6523"/>
    <lineage>
        <taxon>Eukaryota</taxon>
        <taxon>Metazoa</taxon>
        <taxon>Spiralia</taxon>
        <taxon>Lophotrochozoa</taxon>
        <taxon>Mollusca</taxon>
        <taxon>Gastropoda</taxon>
        <taxon>Heterobranchia</taxon>
        <taxon>Euthyneura</taxon>
        <taxon>Panpulmonata</taxon>
        <taxon>Hygrophila</taxon>
        <taxon>Lymnaeoidea</taxon>
        <taxon>Lymnaeidae</taxon>
        <taxon>Lymnaea</taxon>
    </lineage>
</organism>
<keyword evidence="1" id="KW-0812">Transmembrane</keyword>
<evidence type="ECO:0000313" key="3">
    <source>
        <dbReference type="Proteomes" id="UP001497497"/>
    </source>
</evidence>
<name>A0AAV2H1I9_LYMST</name>
<keyword evidence="1" id="KW-0472">Membrane</keyword>